<reference evidence="10 11" key="1">
    <citation type="submission" date="2020-08" db="EMBL/GenBank/DDBJ databases">
        <title>Genomic Encyclopedia of Type Strains, Phase IV (KMG-IV): sequencing the most valuable type-strain genomes for metagenomic binning, comparative biology and taxonomic classification.</title>
        <authorList>
            <person name="Goeker M."/>
        </authorList>
    </citation>
    <scope>NUCLEOTIDE SEQUENCE [LARGE SCALE GENOMIC DNA]</scope>
    <source>
        <strain evidence="10 11">DSM 102238</strain>
    </source>
</reference>
<comment type="caution">
    <text evidence="10">The sequence shown here is derived from an EMBL/GenBank/DDBJ whole genome shotgun (WGS) entry which is preliminary data.</text>
</comment>
<dbReference type="Pfam" id="PF03600">
    <property type="entry name" value="CitMHS"/>
    <property type="match status" value="1"/>
</dbReference>
<proteinExistence type="inferred from homology"/>
<evidence type="ECO:0000256" key="8">
    <source>
        <dbReference type="SAM" id="Phobius"/>
    </source>
</evidence>
<organism evidence="10 11">
    <name type="scientific">Aureimonas pseudogalii</name>
    <dbReference type="NCBI Taxonomy" id="1744844"/>
    <lineage>
        <taxon>Bacteria</taxon>
        <taxon>Pseudomonadati</taxon>
        <taxon>Pseudomonadota</taxon>
        <taxon>Alphaproteobacteria</taxon>
        <taxon>Hyphomicrobiales</taxon>
        <taxon>Aurantimonadaceae</taxon>
        <taxon>Aureimonas</taxon>
    </lineage>
</organism>
<evidence type="ECO:0000256" key="4">
    <source>
        <dbReference type="ARBA" id="ARBA00022475"/>
    </source>
</evidence>
<evidence type="ECO:0000256" key="3">
    <source>
        <dbReference type="ARBA" id="ARBA00022448"/>
    </source>
</evidence>
<dbReference type="GO" id="GO:0005886">
    <property type="term" value="C:plasma membrane"/>
    <property type="evidence" value="ECO:0007669"/>
    <property type="project" value="UniProtKB-SubCell"/>
</dbReference>
<evidence type="ECO:0000259" key="9">
    <source>
        <dbReference type="Pfam" id="PF03600"/>
    </source>
</evidence>
<protein>
    <submittedName>
        <fullName evidence="10">Na+/H+ antiporter NhaD/arsenite permease-like protein</fullName>
    </submittedName>
</protein>
<dbReference type="Proteomes" id="UP000542776">
    <property type="component" value="Unassembled WGS sequence"/>
</dbReference>
<feature type="transmembrane region" description="Helical" evidence="8">
    <location>
        <begin position="353"/>
        <end position="377"/>
    </location>
</feature>
<evidence type="ECO:0000256" key="6">
    <source>
        <dbReference type="ARBA" id="ARBA00022989"/>
    </source>
</evidence>
<dbReference type="CDD" id="cd01117">
    <property type="entry name" value="YbiR_permease"/>
    <property type="match status" value="1"/>
</dbReference>
<name>A0A7W6H375_9HYPH</name>
<sequence length="450" mass="46943">MTETLETPRARGLSTGAIVAIALPLLVLAGLALVYRGALTTLVTQTPWRTQAAVAIFVATYAVIAIGKLPGTRLDRAGAALLGAGLMVGVGAMTMEEAFAAIDLDTIALLLGMMIVVANLRISGVFRLVNAFAVSKAHSPAVVLVAVVLATGILSAFLVNDAICLVMTPLVIELTKALERNPVPYLLGVALAANVGSTATITGNPQNMIIGTVSKIPYGQFAGSLAPVALVGLAIIVAIVVVAYRSEFLTKTTMPEVRLKAHVNKPLAIKATLLTLAMIVLFFLGQPVAKVAIICGGLLMLTRRVKPSRVYAEIDGALLIMFAGLFVVVAAIEHTVLTPDIIQRVSSFSLDDVWVLTGVTAVLSNIVSNVPAVLIVRPFVEVLADPAKAWITVAMASTLAGNFTLLGSVANLIVAERAAANNIEIGFWTYFAVGAPVTIATLAFGAWFLS</sequence>
<dbReference type="EMBL" id="JACIEK010000001">
    <property type="protein sequence ID" value="MBB3997400.1"/>
    <property type="molecule type" value="Genomic_DNA"/>
</dbReference>
<dbReference type="PANTHER" id="PTHR43302">
    <property type="entry name" value="TRANSPORTER ARSB-RELATED"/>
    <property type="match status" value="1"/>
</dbReference>
<dbReference type="InterPro" id="IPR004680">
    <property type="entry name" value="Cit_transptr-like_dom"/>
</dbReference>
<evidence type="ECO:0000313" key="10">
    <source>
        <dbReference type="EMBL" id="MBB3997400.1"/>
    </source>
</evidence>
<dbReference type="PRINTS" id="PR00758">
    <property type="entry name" value="ARSENICPUMP"/>
</dbReference>
<feature type="transmembrane region" description="Helical" evidence="8">
    <location>
        <begin position="221"/>
        <end position="244"/>
    </location>
</feature>
<gene>
    <name evidence="10" type="ORF">GGR04_001221</name>
</gene>
<keyword evidence="11" id="KW-1185">Reference proteome</keyword>
<feature type="transmembrane region" description="Helical" evidence="8">
    <location>
        <begin position="427"/>
        <end position="449"/>
    </location>
</feature>
<feature type="transmembrane region" description="Helical" evidence="8">
    <location>
        <begin position="273"/>
        <end position="302"/>
    </location>
</feature>
<keyword evidence="5 8" id="KW-0812">Transmembrane</keyword>
<dbReference type="RefSeq" id="WP_183198846.1">
    <property type="nucleotide sequence ID" value="NZ_JACIEK010000001.1"/>
</dbReference>
<feature type="transmembrane region" description="Helical" evidence="8">
    <location>
        <begin position="314"/>
        <end position="333"/>
    </location>
</feature>
<keyword evidence="7 8" id="KW-0472">Membrane</keyword>
<feature type="transmembrane region" description="Helical" evidence="8">
    <location>
        <begin position="107"/>
        <end position="129"/>
    </location>
</feature>
<keyword evidence="3" id="KW-0813">Transport</keyword>
<accession>A0A7W6H375</accession>
<evidence type="ECO:0000256" key="1">
    <source>
        <dbReference type="ARBA" id="ARBA00004651"/>
    </source>
</evidence>
<feature type="transmembrane region" description="Helical" evidence="8">
    <location>
        <begin position="78"/>
        <end position="95"/>
    </location>
</feature>
<dbReference type="PANTHER" id="PTHR43302:SF5">
    <property type="entry name" value="TRANSPORTER ARSB-RELATED"/>
    <property type="match status" value="1"/>
</dbReference>
<dbReference type="AlphaFoldDB" id="A0A7W6H375"/>
<feature type="transmembrane region" description="Helical" evidence="8">
    <location>
        <begin position="141"/>
        <end position="163"/>
    </location>
</feature>
<comment type="subcellular location">
    <subcellularLocation>
        <location evidence="1">Cell membrane</location>
        <topology evidence="1">Multi-pass membrane protein</topology>
    </subcellularLocation>
</comment>
<feature type="transmembrane region" description="Helical" evidence="8">
    <location>
        <begin position="48"/>
        <end position="66"/>
    </location>
</feature>
<evidence type="ECO:0000256" key="7">
    <source>
        <dbReference type="ARBA" id="ARBA00023136"/>
    </source>
</evidence>
<feature type="domain" description="Citrate transporter-like" evidence="9">
    <location>
        <begin position="62"/>
        <end position="400"/>
    </location>
</feature>
<evidence type="ECO:0000256" key="2">
    <source>
        <dbReference type="ARBA" id="ARBA00009843"/>
    </source>
</evidence>
<feature type="transmembrane region" description="Helical" evidence="8">
    <location>
        <begin position="389"/>
        <end position="415"/>
    </location>
</feature>
<keyword evidence="6 8" id="KW-1133">Transmembrane helix</keyword>
<comment type="similarity">
    <text evidence="2">Belongs to the CitM (TC 2.A.11) transporter family.</text>
</comment>
<evidence type="ECO:0000313" key="11">
    <source>
        <dbReference type="Proteomes" id="UP000542776"/>
    </source>
</evidence>
<keyword evidence="4" id="KW-1003">Cell membrane</keyword>
<feature type="transmembrane region" description="Helical" evidence="8">
    <location>
        <begin position="12"/>
        <end position="36"/>
    </location>
</feature>
<dbReference type="InterPro" id="IPR000802">
    <property type="entry name" value="Arsenical_pump_ArsB"/>
</dbReference>
<dbReference type="GO" id="GO:0015105">
    <property type="term" value="F:arsenite transmembrane transporter activity"/>
    <property type="evidence" value="ECO:0007669"/>
    <property type="project" value="InterPro"/>
</dbReference>
<evidence type="ECO:0000256" key="5">
    <source>
        <dbReference type="ARBA" id="ARBA00022692"/>
    </source>
</evidence>